<evidence type="ECO:0000259" key="9">
    <source>
        <dbReference type="Pfam" id="PF02771"/>
    </source>
</evidence>
<evidence type="ECO:0000313" key="10">
    <source>
        <dbReference type="EMBL" id="PKQ28092.1"/>
    </source>
</evidence>
<feature type="domain" description="Acyl-CoA dehydrogenase/oxidase C-terminal" evidence="7">
    <location>
        <begin position="231"/>
        <end position="381"/>
    </location>
</feature>
<comment type="caution">
    <text evidence="10">The sequence shown here is derived from an EMBL/GenBank/DDBJ whole genome shotgun (WGS) entry which is preliminary data.</text>
</comment>
<dbReference type="InterPro" id="IPR036250">
    <property type="entry name" value="AcylCo_DH-like_C"/>
</dbReference>
<name>A0A2N3G644_9ACTN</name>
<proteinExistence type="inferred from homology"/>
<dbReference type="InterPro" id="IPR037069">
    <property type="entry name" value="AcylCoA_DH/ox_N_sf"/>
</dbReference>
<dbReference type="InterPro" id="IPR046373">
    <property type="entry name" value="Acyl-CoA_Oxase/DH_mid-dom_sf"/>
</dbReference>
<dbReference type="Gene3D" id="1.10.540.10">
    <property type="entry name" value="Acyl-CoA dehydrogenase/oxidase, N-terminal domain"/>
    <property type="match status" value="1"/>
</dbReference>
<dbReference type="PANTHER" id="PTHR43884">
    <property type="entry name" value="ACYL-COA DEHYDROGENASE"/>
    <property type="match status" value="1"/>
</dbReference>
<dbReference type="PANTHER" id="PTHR43884:SF12">
    <property type="entry name" value="ISOVALERYL-COA DEHYDROGENASE, MITOCHONDRIAL-RELATED"/>
    <property type="match status" value="1"/>
</dbReference>
<sequence length="389" mass="42146">MDFKLTDEQRAAVDMAHDFALNELRPIALEWDQKGEFPADLILPKAAQAGLTTAAIPEEYGGGGLDPLTGAMVFEEMSWGCAGLSTSIGANNLATTPLMIAGTEEQKKKWLPRLCDEKNPKLAGFCLTEPGAGSDVTAIATTARNEGDHFVLNGQKCFITNGGISDFYTVFAQTDEGLSGFIVGGDYEGVSMGRHEDKMGIRASHTAEVFFENVKVPKEDMLGAPGSAFMTVMLVLDLTRAGVAALAVGVARAAFEEANAYAKERVQFGKPIIVNQAISFMLAEMLMSIEAGRRLYYYAGWLANKMAETGKTSRRLSISSSIAKAFCGDMCMKVTTDAVQVLGGYGYMKEYPAEKYMRDAKIMQIYEGTAQIQRYVIAANLMGIKEVKQ</sequence>
<comment type="similarity">
    <text evidence="2 6">Belongs to the acyl-CoA dehydrogenase family.</text>
</comment>
<dbReference type="GO" id="GO:0050660">
    <property type="term" value="F:flavin adenine dinucleotide binding"/>
    <property type="evidence" value="ECO:0007669"/>
    <property type="project" value="InterPro"/>
</dbReference>
<dbReference type="SUPFAM" id="SSF47203">
    <property type="entry name" value="Acyl-CoA dehydrogenase C-terminal domain-like"/>
    <property type="match status" value="1"/>
</dbReference>
<keyword evidence="4 6" id="KW-0274">FAD</keyword>
<evidence type="ECO:0000313" key="11">
    <source>
        <dbReference type="Proteomes" id="UP000233654"/>
    </source>
</evidence>
<evidence type="ECO:0000256" key="2">
    <source>
        <dbReference type="ARBA" id="ARBA00009347"/>
    </source>
</evidence>
<evidence type="ECO:0000256" key="3">
    <source>
        <dbReference type="ARBA" id="ARBA00022630"/>
    </source>
</evidence>
<dbReference type="EMBL" id="PHEX01000033">
    <property type="protein sequence ID" value="PKQ28092.1"/>
    <property type="molecule type" value="Genomic_DNA"/>
</dbReference>
<dbReference type="InterPro" id="IPR006091">
    <property type="entry name" value="Acyl-CoA_Oxase/DH_mid-dom"/>
</dbReference>
<dbReference type="GO" id="GO:0003995">
    <property type="term" value="F:acyl-CoA dehydrogenase activity"/>
    <property type="evidence" value="ECO:0007669"/>
    <property type="project" value="InterPro"/>
</dbReference>
<keyword evidence="5 6" id="KW-0560">Oxidoreductase</keyword>
<organism evidence="10 11">
    <name type="scientific">Candidatus Anoxymicrobium japonicum</name>
    <dbReference type="NCBI Taxonomy" id="2013648"/>
    <lineage>
        <taxon>Bacteria</taxon>
        <taxon>Bacillati</taxon>
        <taxon>Actinomycetota</taxon>
        <taxon>Candidatus Geothermincolia</taxon>
        <taxon>Candidatus Geothermincolales</taxon>
        <taxon>Candidatus Anoxymicrobiaceae</taxon>
        <taxon>Candidatus Anoxymicrobium</taxon>
    </lineage>
</organism>
<dbReference type="Gene3D" id="2.40.110.10">
    <property type="entry name" value="Butyryl-CoA Dehydrogenase, subunit A, domain 2"/>
    <property type="match status" value="1"/>
</dbReference>
<gene>
    <name evidence="10" type="ORF">CVT63_04570</name>
</gene>
<keyword evidence="3 6" id="KW-0285">Flavoprotein</keyword>
<dbReference type="Gene3D" id="1.20.140.10">
    <property type="entry name" value="Butyryl-CoA Dehydrogenase, subunit A, domain 3"/>
    <property type="match status" value="1"/>
</dbReference>
<accession>A0A2N3G644</accession>
<evidence type="ECO:0000256" key="4">
    <source>
        <dbReference type="ARBA" id="ARBA00022827"/>
    </source>
</evidence>
<dbReference type="SUPFAM" id="SSF56645">
    <property type="entry name" value="Acyl-CoA dehydrogenase NM domain-like"/>
    <property type="match status" value="1"/>
</dbReference>
<dbReference type="Pfam" id="PF02771">
    <property type="entry name" value="Acyl-CoA_dh_N"/>
    <property type="match status" value="1"/>
</dbReference>
<dbReference type="InterPro" id="IPR009100">
    <property type="entry name" value="AcylCoA_DH/oxidase_NM_dom_sf"/>
</dbReference>
<dbReference type="Pfam" id="PF00441">
    <property type="entry name" value="Acyl-CoA_dh_1"/>
    <property type="match status" value="1"/>
</dbReference>
<dbReference type="PIRSF" id="PIRSF016578">
    <property type="entry name" value="HsaA"/>
    <property type="match status" value="1"/>
</dbReference>
<evidence type="ECO:0000256" key="5">
    <source>
        <dbReference type="ARBA" id="ARBA00023002"/>
    </source>
</evidence>
<comment type="cofactor">
    <cofactor evidence="1 6">
        <name>FAD</name>
        <dbReference type="ChEBI" id="CHEBI:57692"/>
    </cofactor>
</comment>
<evidence type="ECO:0000259" key="7">
    <source>
        <dbReference type="Pfam" id="PF00441"/>
    </source>
</evidence>
<dbReference type="AlphaFoldDB" id="A0A2N3G644"/>
<dbReference type="InterPro" id="IPR006089">
    <property type="entry name" value="Acyl-CoA_DH_CS"/>
</dbReference>
<dbReference type="FunFam" id="1.10.540.10:FF:000002">
    <property type="entry name" value="Acyl-CoA dehydrogenase FadE19"/>
    <property type="match status" value="1"/>
</dbReference>
<evidence type="ECO:0000256" key="1">
    <source>
        <dbReference type="ARBA" id="ARBA00001974"/>
    </source>
</evidence>
<dbReference type="Proteomes" id="UP000233654">
    <property type="component" value="Unassembled WGS sequence"/>
</dbReference>
<evidence type="ECO:0000259" key="8">
    <source>
        <dbReference type="Pfam" id="PF02770"/>
    </source>
</evidence>
<dbReference type="InterPro" id="IPR013786">
    <property type="entry name" value="AcylCoA_DH/ox_N"/>
</dbReference>
<evidence type="ECO:0000256" key="6">
    <source>
        <dbReference type="RuleBase" id="RU362125"/>
    </source>
</evidence>
<protein>
    <submittedName>
        <fullName evidence="10">Acyl-CoA dehydrogenase</fullName>
    </submittedName>
</protein>
<dbReference type="FunFam" id="1.20.140.10:FF:000011">
    <property type="entry name" value="Medium-chain specific acyl-CoA dehydrogenase, mitochondrial"/>
    <property type="match status" value="1"/>
</dbReference>
<dbReference type="PROSITE" id="PS00072">
    <property type="entry name" value="ACYL_COA_DH_1"/>
    <property type="match status" value="1"/>
</dbReference>
<dbReference type="FunFam" id="2.40.110.10:FF:000001">
    <property type="entry name" value="Acyl-CoA dehydrogenase, mitochondrial"/>
    <property type="match status" value="1"/>
</dbReference>
<dbReference type="InterPro" id="IPR009075">
    <property type="entry name" value="AcylCo_DH/oxidase_C"/>
</dbReference>
<dbReference type="PROSITE" id="PS00073">
    <property type="entry name" value="ACYL_COA_DH_2"/>
    <property type="match status" value="1"/>
</dbReference>
<dbReference type="Pfam" id="PF02770">
    <property type="entry name" value="Acyl-CoA_dh_M"/>
    <property type="match status" value="1"/>
</dbReference>
<feature type="domain" description="Acyl-CoA dehydrogenase/oxidase N-terminal" evidence="9">
    <location>
        <begin position="6"/>
        <end position="117"/>
    </location>
</feature>
<feature type="domain" description="Acyl-CoA oxidase/dehydrogenase middle" evidence="8">
    <location>
        <begin position="125"/>
        <end position="214"/>
    </location>
</feature>
<reference evidence="10 11" key="1">
    <citation type="journal article" date="2017" name="ISME J.">
        <title>Potential for microbial H2 and metal transformations associated with novel bacteria and archaea in deep terrestrial subsurface sediments.</title>
        <authorList>
            <person name="Hernsdorf A.W."/>
            <person name="Amano Y."/>
            <person name="Miyakawa K."/>
            <person name="Ise K."/>
            <person name="Suzuki Y."/>
            <person name="Anantharaman K."/>
            <person name="Probst A."/>
            <person name="Burstein D."/>
            <person name="Thomas B.C."/>
            <person name="Banfield J.F."/>
        </authorList>
    </citation>
    <scope>NUCLEOTIDE SEQUENCE [LARGE SCALE GENOMIC DNA]</scope>
    <source>
        <strain evidence="10">HGW-Actinobacteria-3</strain>
    </source>
</reference>